<dbReference type="Gene3D" id="1.10.630.10">
    <property type="entry name" value="Cytochrome P450"/>
    <property type="match status" value="1"/>
</dbReference>
<dbReference type="SUPFAM" id="SSF48264">
    <property type="entry name" value="Cytochrome P450"/>
    <property type="match status" value="1"/>
</dbReference>
<dbReference type="GO" id="GO:0006805">
    <property type="term" value="P:xenobiotic metabolic process"/>
    <property type="evidence" value="ECO:0007669"/>
    <property type="project" value="TreeGrafter"/>
</dbReference>
<comment type="cofactor">
    <cofactor evidence="5">
        <name>heme</name>
        <dbReference type="ChEBI" id="CHEBI:30413"/>
    </cofactor>
</comment>
<dbReference type="Proteomes" id="UP000095287">
    <property type="component" value="Unplaced"/>
</dbReference>
<keyword evidence="8" id="KW-1185">Reference proteome</keyword>
<dbReference type="PANTHER" id="PTHR24300">
    <property type="entry name" value="CYTOCHROME P450 508A4-RELATED"/>
    <property type="match status" value="1"/>
</dbReference>
<accession>A0A1I7Z830</accession>
<organism evidence="8 9">
    <name type="scientific">Steinernema glaseri</name>
    <dbReference type="NCBI Taxonomy" id="37863"/>
    <lineage>
        <taxon>Eukaryota</taxon>
        <taxon>Metazoa</taxon>
        <taxon>Ecdysozoa</taxon>
        <taxon>Nematoda</taxon>
        <taxon>Chromadorea</taxon>
        <taxon>Rhabditida</taxon>
        <taxon>Tylenchina</taxon>
        <taxon>Panagrolaimomorpha</taxon>
        <taxon>Strongyloidoidea</taxon>
        <taxon>Steinernematidae</taxon>
        <taxon>Steinernema</taxon>
    </lineage>
</organism>
<dbReference type="Pfam" id="PF00067">
    <property type="entry name" value="p450"/>
    <property type="match status" value="2"/>
</dbReference>
<evidence type="ECO:0000256" key="7">
    <source>
        <dbReference type="SAM" id="Phobius"/>
    </source>
</evidence>
<keyword evidence="6" id="KW-0560">Oxidoreductase</keyword>
<keyword evidence="4 6" id="KW-0503">Monooxygenase</keyword>
<sequence>MVHLKRAFESTRDRQLLNPLEFSNSDPINPTKCLQALKRDVYGTVRLHIATGVQATAVDAERVCKSQASLSASPQCLIISPSLIIAMLPPFAWVVIAIIAYLAYARHKRVRALPPGPFAWPLIGNYVQVGLACWRGQTIVDWYEECKKTYGNVFTFWQGPMPVVMVLDYETTIDAYQRIIEEITYKFDRLDEVIDASPEGKVLMDPGPFLDMLIVSVINRILVGYRYDEKNEEELRKLKGGLDKQLDEITPVDMVVFSKFTYWLPILKQRYEKVVIPQVEILDHLSSIVQARKAMVRSGAHLIDQADPDDYIDAYIAEMERREKSGEPIGSFSDKFLYMNLLDLFLAGTETSIGTIKWGLLHMLHKPEIQDKLREEVLHITRGNRFVEITDKTSMPYTNAVVAENLRCNYVLNFNVLHEITEDTVIGGYFIPKGTATTPQLCVAFRDPKLFENPLEFNPDRYLNDKLLDKKVIAFGVGKRACIGESLARAELFLFWTNFVQRYKFSPVEGDEPPPLVPVSPLTNMHRSKPFKIVVQKVKH</sequence>
<evidence type="ECO:0000256" key="2">
    <source>
        <dbReference type="ARBA" id="ARBA00022723"/>
    </source>
</evidence>
<protein>
    <submittedName>
        <fullName evidence="9">Unspecific monooxygenase</fullName>
    </submittedName>
</protein>
<dbReference type="GO" id="GO:0005737">
    <property type="term" value="C:cytoplasm"/>
    <property type="evidence" value="ECO:0007669"/>
    <property type="project" value="TreeGrafter"/>
</dbReference>
<dbReference type="PANTHER" id="PTHR24300:SF375">
    <property type="entry name" value="CYTOCHROME P450 FAMILY"/>
    <property type="match status" value="1"/>
</dbReference>
<evidence type="ECO:0000256" key="1">
    <source>
        <dbReference type="ARBA" id="ARBA00010617"/>
    </source>
</evidence>
<comment type="similarity">
    <text evidence="1 6">Belongs to the cytochrome P450 family.</text>
</comment>
<dbReference type="GO" id="GO:0020037">
    <property type="term" value="F:heme binding"/>
    <property type="evidence" value="ECO:0007669"/>
    <property type="project" value="InterPro"/>
</dbReference>
<dbReference type="GO" id="GO:0016712">
    <property type="term" value="F:oxidoreductase activity, acting on paired donors, with incorporation or reduction of molecular oxygen, reduced flavin or flavoprotein as one donor, and incorporation of one atom of oxygen"/>
    <property type="evidence" value="ECO:0007669"/>
    <property type="project" value="TreeGrafter"/>
</dbReference>
<keyword evidence="5 6" id="KW-0349">Heme</keyword>
<dbReference type="GO" id="GO:0006082">
    <property type="term" value="P:organic acid metabolic process"/>
    <property type="evidence" value="ECO:0007669"/>
    <property type="project" value="TreeGrafter"/>
</dbReference>
<keyword evidence="7" id="KW-0812">Transmembrane</keyword>
<evidence type="ECO:0000313" key="8">
    <source>
        <dbReference type="Proteomes" id="UP000095287"/>
    </source>
</evidence>
<evidence type="ECO:0000256" key="5">
    <source>
        <dbReference type="PIRSR" id="PIRSR602401-1"/>
    </source>
</evidence>
<dbReference type="WBParaSite" id="L893_g238.t1">
    <property type="protein sequence ID" value="L893_g238.t1"/>
    <property type="gene ID" value="L893_g238"/>
</dbReference>
<evidence type="ECO:0000256" key="3">
    <source>
        <dbReference type="ARBA" id="ARBA00023004"/>
    </source>
</evidence>
<dbReference type="InterPro" id="IPR050182">
    <property type="entry name" value="Cytochrome_P450_fam2"/>
</dbReference>
<evidence type="ECO:0000256" key="6">
    <source>
        <dbReference type="RuleBase" id="RU000461"/>
    </source>
</evidence>
<dbReference type="GO" id="GO:0005506">
    <property type="term" value="F:iron ion binding"/>
    <property type="evidence" value="ECO:0007669"/>
    <property type="project" value="InterPro"/>
</dbReference>
<dbReference type="PRINTS" id="PR00385">
    <property type="entry name" value="P450"/>
</dbReference>
<dbReference type="AlphaFoldDB" id="A0A1I7Z830"/>
<dbReference type="InterPro" id="IPR036396">
    <property type="entry name" value="Cyt_P450_sf"/>
</dbReference>
<dbReference type="InterPro" id="IPR017972">
    <property type="entry name" value="Cyt_P450_CS"/>
</dbReference>
<keyword evidence="3 5" id="KW-0408">Iron</keyword>
<feature type="transmembrane region" description="Helical" evidence="7">
    <location>
        <begin position="83"/>
        <end position="104"/>
    </location>
</feature>
<dbReference type="InterPro" id="IPR002401">
    <property type="entry name" value="Cyt_P450_E_grp-I"/>
</dbReference>
<dbReference type="PRINTS" id="PR00463">
    <property type="entry name" value="EP450I"/>
</dbReference>
<keyword evidence="7" id="KW-0472">Membrane</keyword>
<dbReference type="PROSITE" id="PS00086">
    <property type="entry name" value="CYTOCHROME_P450"/>
    <property type="match status" value="1"/>
</dbReference>
<keyword evidence="2 5" id="KW-0479">Metal-binding</keyword>
<name>A0A1I7Z830_9BILA</name>
<evidence type="ECO:0000313" key="9">
    <source>
        <dbReference type="WBParaSite" id="L893_g238.t1"/>
    </source>
</evidence>
<reference evidence="9" key="1">
    <citation type="submission" date="2016-11" db="UniProtKB">
        <authorList>
            <consortium name="WormBaseParasite"/>
        </authorList>
    </citation>
    <scope>IDENTIFICATION</scope>
</reference>
<feature type="binding site" description="axial binding residue" evidence="5">
    <location>
        <position position="482"/>
    </location>
    <ligand>
        <name>heme</name>
        <dbReference type="ChEBI" id="CHEBI:30413"/>
    </ligand>
    <ligandPart>
        <name>Fe</name>
        <dbReference type="ChEBI" id="CHEBI:18248"/>
    </ligandPart>
</feature>
<keyword evidence="7" id="KW-1133">Transmembrane helix</keyword>
<proteinExistence type="inferred from homology"/>
<dbReference type="InterPro" id="IPR001128">
    <property type="entry name" value="Cyt_P450"/>
</dbReference>
<evidence type="ECO:0000256" key="4">
    <source>
        <dbReference type="ARBA" id="ARBA00023033"/>
    </source>
</evidence>